<reference evidence="2 3" key="1">
    <citation type="journal article" date="2016" name="Nat. Commun.">
        <title>Thousands of microbial genomes shed light on interconnected biogeochemical processes in an aquifer system.</title>
        <authorList>
            <person name="Anantharaman K."/>
            <person name="Brown C.T."/>
            <person name="Hug L.A."/>
            <person name="Sharon I."/>
            <person name="Castelle C.J."/>
            <person name="Probst A.J."/>
            <person name="Thomas B.C."/>
            <person name="Singh A."/>
            <person name="Wilkins M.J."/>
            <person name="Karaoz U."/>
            <person name="Brodie E.L."/>
            <person name="Williams K.H."/>
            <person name="Hubbard S.S."/>
            <person name="Banfield J.F."/>
        </authorList>
    </citation>
    <scope>NUCLEOTIDE SEQUENCE [LARGE SCALE GENOMIC DNA]</scope>
</reference>
<accession>A0A1G2M198</accession>
<keyword evidence="1" id="KW-0472">Membrane</keyword>
<keyword evidence="1" id="KW-1133">Transmembrane helix</keyword>
<evidence type="ECO:0000256" key="1">
    <source>
        <dbReference type="SAM" id="Phobius"/>
    </source>
</evidence>
<protein>
    <recommendedName>
        <fullName evidence="4">Baseplate protein J-like domain-containing protein</fullName>
    </recommendedName>
</protein>
<evidence type="ECO:0008006" key="4">
    <source>
        <dbReference type="Google" id="ProtNLM"/>
    </source>
</evidence>
<organism evidence="2 3">
    <name type="scientific">Candidatus Taylorbacteria bacterium RIFCSPHIGHO2_01_FULL_46_22b</name>
    <dbReference type="NCBI Taxonomy" id="1802301"/>
    <lineage>
        <taxon>Bacteria</taxon>
        <taxon>Candidatus Tayloriibacteriota</taxon>
    </lineage>
</organism>
<evidence type="ECO:0000313" key="3">
    <source>
        <dbReference type="Proteomes" id="UP000178873"/>
    </source>
</evidence>
<comment type="caution">
    <text evidence="2">The sequence shown here is derived from an EMBL/GenBank/DDBJ whole genome shotgun (WGS) entry which is preliminary data.</text>
</comment>
<sequence length="446" mass="48585">MMVLIQSRVGMLYFEKLKMIKKILQDIMPPGRKSIRHIPLPRSRKVEIEEERPSEKRAPRKKNGRFFRWGIIVGSILVLAAAGILVSNIFSSAVVTITPKQITASVDISLPISSMPSNAVLAYTVLTATSSASEVVPSNKEADVQKKASGQIVVYNNFSNADQRLIKNTRFEAPDGRIYRIDSSVVVPGQKIESGSKVPGSITVTVYADAVGTDYNLKVADLKGDFTIPGFKGSPRYEAFYGRIKSDIVGGFSGKARVVDEVTLSAITDKLKVDLAESLKNKINSSLPTSVVAPQDLSSVDFSINSVDNPSGDGVVISVLGVVHALAFDTFAFSEAVANKMLSEYTGGGILIQNLSDLDLVPHNSTQKALWEAGNLSLSVSGNAHFVWQFDEKKVKEDLEGKPKQATNGVMQKYSAIEQAEVILKPMWLQSYPSNPDKIHIKLKLD</sequence>
<name>A0A1G2M198_9BACT</name>
<dbReference type="Proteomes" id="UP000178873">
    <property type="component" value="Unassembled WGS sequence"/>
</dbReference>
<keyword evidence="1" id="KW-0812">Transmembrane</keyword>
<dbReference type="STRING" id="1802301.A2664_03490"/>
<feature type="transmembrane region" description="Helical" evidence="1">
    <location>
        <begin position="66"/>
        <end position="90"/>
    </location>
</feature>
<proteinExistence type="predicted"/>
<evidence type="ECO:0000313" key="2">
    <source>
        <dbReference type="EMBL" id="OHA17655.1"/>
    </source>
</evidence>
<dbReference type="AlphaFoldDB" id="A0A1G2M198"/>
<dbReference type="EMBL" id="MHRF01000013">
    <property type="protein sequence ID" value="OHA17655.1"/>
    <property type="molecule type" value="Genomic_DNA"/>
</dbReference>
<gene>
    <name evidence="2" type="ORF">A2664_03490</name>
</gene>